<accession>A0ABU9CQ89</accession>
<protein>
    <submittedName>
        <fullName evidence="1">Uncharacterized protein</fullName>
    </submittedName>
</protein>
<organism evidence="1 2">
    <name type="scientific">Pseudaquabacterium inlustre</name>
    <dbReference type="NCBI Taxonomy" id="2984192"/>
    <lineage>
        <taxon>Bacteria</taxon>
        <taxon>Pseudomonadati</taxon>
        <taxon>Pseudomonadota</taxon>
        <taxon>Betaproteobacteria</taxon>
        <taxon>Burkholderiales</taxon>
        <taxon>Sphaerotilaceae</taxon>
        <taxon>Pseudaquabacterium</taxon>
    </lineage>
</organism>
<dbReference type="EMBL" id="JBBUTH010000010">
    <property type="protein sequence ID" value="MEK8052712.1"/>
    <property type="molecule type" value="Genomic_DNA"/>
</dbReference>
<dbReference type="RefSeq" id="WP_341412434.1">
    <property type="nucleotide sequence ID" value="NZ_JBBUTH010000010.1"/>
</dbReference>
<evidence type="ECO:0000313" key="1">
    <source>
        <dbReference type="EMBL" id="MEK8052712.1"/>
    </source>
</evidence>
<sequence>MSVDRWNETQDAVKELVTLRNELVHHFLDHFDLWSEEGCVQAQQHLTDAYGRIDGHLNQLAAWAKDMERARQYAASVDASEAFGELMDSLFAQFDEVDWTQAGIVKDWKEAFDRLAVEGWAPLRGTVAR</sequence>
<keyword evidence="2" id="KW-1185">Reference proteome</keyword>
<name>A0ABU9CQ89_9BURK</name>
<reference evidence="1 2" key="1">
    <citation type="submission" date="2024-04" db="EMBL/GenBank/DDBJ databases">
        <title>Novel species of the genus Ideonella isolated from streams.</title>
        <authorList>
            <person name="Lu H."/>
        </authorList>
    </citation>
    <scope>NUCLEOTIDE SEQUENCE [LARGE SCALE GENOMIC DNA]</scope>
    <source>
        <strain evidence="1 2">DXS22W</strain>
    </source>
</reference>
<proteinExistence type="predicted"/>
<evidence type="ECO:0000313" key="2">
    <source>
        <dbReference type="Proteomes" id="UP001365405"/>
    </source>
</evidence>
<comment type="caution">
    <text evidence="1">The sequence shown here is derived from an EMBL/GenBank/DDBJ whole genome shotgun (WGS) entry which is preliminary data.</text>
</comment>
<dbReference type="Proteomes" id="UP001365405">
    <property type="component" value="Unassembled WGS sequence"/>
</dbReference>
<gene>
    <name evidence="1" type="ORF">AACH10_20850</name>
</gene>